<dbReference type="EMBL" id="MN740785">
    <property type="protein sequence ID" value="QHU11420.1"/>
    <property type="molecule type" value="Genomic_DNA"/>
</dbReference>
<proteinExistence type="predicted"/>
<reference evidence="1" key="1">
    <citation type="journal article" date="2020" name="Nature">
        <title>Giant virus diversity and host interactions through global metagenomics.</title>
        <authorList>
            <person name="Schulz F."/>
            <person name="Roux S."/>
            <person name="Paez-Espino D."/>
            <person name="Jungbluth S."/>
            <person name="Walsh D.A."/>
            <person name="Denef V.J."/>
            <person name="McMahon K.D."/>
            <person name="Konstantinidis K.T."/>
            <person name="Eloe-Fadrosh E.A."/>
            <person name="Kyrpides N.C."/>
            <person name="Woyke T."/>
        </authorList>
    </citation>
    <scope>NUCLEOTIDE SEQUENCE</scope>
    <source>
        <strain evidence="1">GVMAG-S-1101169-75</strain>
    </source>
</reference>
<evidence type="ECO:0000313" key="1">
    <source>
        <dbReference type="EMBL" id="QHU11420.1"/>
    </source>
</evidence>
<protein>
    <submittedName>
        <fullName evidence="1">Uncharacterized protein</fullName>
    </submittedName>
</protein>
<name>A0A6C0K3P1_9ZZZZ</name>
<sequence length="250" mass="29538">MNSCWVPNRRQDDCELMHNLPHPISGYCDRSMESKKQCVNECVHKVNYTLLQNCKEKMLDEKYCTHQDCINTCNNLSDPHKKMQCELYCNQTQFMKSSDYDYLFYCKDATCSRKCQEALRCRFDHTFNLCQVQVCGDSCKYLPRDSHLQCSPSSKNQYCLRYTPHRPWHYHYNDASFAKEKCEEIDHELYHQTIGKDRIPICKRGTGFCRWTCVGGDKKPAKKCEIKGGRCYETKKNCCRNHPRCMMLSD</sequence>
<accession>A0A6C0K3P1</accession>
<organism evidence="1">
    <name type="scientific">viral metagenome</name>
    <dbReference type="NCBI Taxonomy" id="1070528"/>
    <lineage>
        <taxon>unclassified sequences</taxon>
        <taxon>metagenomes</taxon>
        <taxon>organismal metagenomes</taxon>
    </lineage>
</organism>
<dbReference type="AlphaFoldDB" id="A0A6C0K3P1"/>